<evidence type="ECO:0000259" key="1">
    <source>
        <dbReference type="PROSITE" id="PS50878"/>
    </source>
</evidence>
<feature type="domain" description="Reverse transcriptase" evidence="1">
    <location>
        <begin position="1"/>
        <end position="217"/>
    </location>
</feature>
<protein>
    <recommendedName>
        <fullName evidence="1">Reverse transcriptase domain-containing protein</fullName>
    </recommendedName>
</protein>
<dbReference type="SUPFAM" id="SSF56672">
    <property type="entry name" value="DNA/RNA polymerases"/>
    <property type="match status" value="1"/>
</dbReference>
<dbReference type="InterPro" id="IPR000477">
    <property type="entry name" value="RT_dom"/>
</dbReference>
<dbReference type="AlphaFoldDB" id="A0A7N2N8I8"/>
<dbReference type="EnsemblPlants" id="QL12p039879:mrna">
    <property type="protein sequence ID" value="QL12p039879:mrna"/>
    <property type="gene ID" value="QL12p039879"/>
</dbReference>
<dbReference type="CDD" id="cd01650">
    <property type="entry name" value="RT_nLTR_like"/>
    <property type="match status" value="1"/>
</dbReference>
<dbReference type="PANTHER" id="PTHR33116">
    <property type="entry name" value="REVERSE TRANSCRIPTASE ZINC-BINDING DOMAIN-CONTAINING PROTEIN-RELATED-RELATED"/>
    <property type="match status" value="1"/>
</dbReference>
<name>A0A7N2N8I8_QUELO</name>
<reference evidence="2 3" key="1">
    <citation type="journal article" date="2016" name="G3 (Bethesda)">
        <title>First Draft Assembly and Annotation of the Genome of a California Endemic Oak Quercus lobata Nee (Fagaceae).</title>
        <authorList>
            <person name="Sork V.L."/>
            <person name="Fitz-Gibbon S.T."/>
            <person name="Puiu D."/>
            <person name="Crepeau M."/>
            <person name="Gugger P.F."/>
            <person name="Sherman R."/>
            <person name="Stevens K."/>
            <person name="Langley C.H."/>
            <person name="Pellegrini M."/>
            <person name="Salzberg S.L."/>
        </authorList>
    </citation>
    <scope>NUCLEOTIDE SEQUENCE [LARGE SCALE GENOMIC DNA]</scope>
    <source>
        <strain evidence="2 3">cv. SW786</strain>
    </source>
</reference>
<evidence type="ECO:0000313" key="2">
    <source>
        <dbReference type="EnsemblPlants" id="QL12p039879:mrna"/>
    </source>
</evidence>
<dbReference type="Pfam" id="PF00078">
    <property type="entry name" value="RVT_1"/>
    <property type="match status" value="1"/>
</dbReference>
<proteinExistence type="predicted"/>
<reference evidence="2" key="2">
    <citation type="submission" date="2021-01" db="UniProtKB">
        <authorList>
            <consortium name="EnsemblPlants"/>
        </authorList>
    </citation>
    <scope>IDENTIFICATION</scope>
</reference>
<dbReference type="OMA" id="WQWINDI"/>
<organism evidence="2 3">
    <name type="scientific">Quercus lobata</name>
    <name type="common">Valley oak</name>
    <dbReference type="NCBI Taxonomy" id="97700"/>
    <lineage>
        <taxon>Eukaryota</taxon>
        <taxon>Viridiplantae</taxon>
        <taxon>Streptophyta</taxon>
        <taxon>Embryophyta</taxon>
        <taxon>Tracheophyta</taxon>
        <taxon>Spermatophyta</taxon>
        <taxon>Magnoliopsida</taxon>
        <taxon>eudicotyledons</taxon>
        <taxon>Gunneridae</taxon>
        <taxon>Pentapetalae</taxon>
        <taxon>rosids</taxon>
        <taxon>fabids</taxon>
        <taxon>Fagales</taxon>
        <taxon>Fagaceae</taxon>
        <taxon>Quercus</taxon>
    </lineage>
</organism>
<keyword evidence="3" id="KW-1185">Reference proteome</keyword>
<dbReference type="EMBL" id="LRBV02000012">
    <property type="status" value="NOT_ANNOTATED_CDS"/>
    <property type="molecule type" value="Genomic_DNA"/>
</dbReference>
<dbReference type="PROSITE" id="PS50878">
    <property type="entry name" value="RT_POL"/>
    <property type="match status" value="1"/>
</dbReference>
<dbReference type="Proteomes" id="UP000594261">
    <property type="component" value="Chromosome 12"/>
</dbReference>
<dbReference type="Pfam" id="PF13966">
    <property type="entry name" value="zf-RVT"/>
    <property type="match status" value="1"/>
</dbReference>
<accession>A0A7N2N8I8</accession>
<sequence length="671" mass="76987">MNAFVKGRQILDSVLIASECIDSRLKSGVPGVLCKLDVEKAYDHVSWDFLMYMLRRCGFSEKWRKWISYCISTVKFSILINGCPSDFFGSSRGLRQGDPLSPLLFDIVMEALSRMLDVAASAGQFSGFSVGSTAGPSVMVSHLLFADDTLIFCDADPSQIANLRAILARFEGVSGLRINLGKSELVPVGGVHNLDALVSLLGCGQSSLPLKYLGLPLGAKFKDLTVWNPILERMERRLAGWKRLYLSKGGKVTLIKSSLSSLPTYFLSLLPLPGKVAKRMEKLQKDFLWNGIGGEPKIHLVKWAKVCKPLQVGGLGIRRLGSFNSALLGKWLWRYGMETDALWRRVIEAKYGNIWGGWCTKKVTSPYGVSLWRYIRSGWLNFSKFLVYDVGDGTRVKFWKHVWCGECTFQEAFPELYCLSRSKDSSVAEVMSWSAGRFHWNVQFRRPPQDWEEEAFDRFMGLVYSSTVRGFGPDKVCWKPARNRGFEVRGYYSYFYPPTLVSFPWRMIWKSKVPPRVAFFSWSASLGKILTTDNLRKRRVIVLDWCYMCKRCGESVDHLLLHCPVAWELWSLVFCLFGVQWVMPHTVLELFEAWQGKFARHRHIDVWRLVPHCLIWCIWRERNARSFEGCERSLLEIKSFFLRTLFEWSVVFSHFSCSSFPIFLDRCTFVS</sequence>
<evidence type="ECO:0000313" key="3">
    <source>
        <dbReference type="Proteomes" id="UP000594261"/>
    </source>
</evidence>
<dbReference type="InParanoid" id="A0A7N2N8I8"/>
<dbReference type="PANTHER" id="PTHR33116:SF78">
    <property type="entry name" value="OS12G0587133 PROTEIN"/>
    <property type="match status" value="1"/>
</dbReference>
<dbReference type="InterPro" id="IPR026960">
    <property type="entry name" value="RVT-Znf"/>
</dbReference>
<dbReference type="InterPro" id="IPR043502">
    <property type="entry name" value="DNA/RNA_pol_sf"/>
</dbReference>
<dbReference type="Gramene" id="QL12p039879:mrna">
    <property type="protein sequence ID" value="QL12p039879:mrna"/>
    <property type="gene ID" value="QL12p039879"/>
</dbReference>